<gene>
    <name evidence="2" type="ORF">BFG57_05625</name>
</gene>
<dbReference type="InterPro" id="IPR000157">
    <property type="entry name" value="TIR_dom"/>
</dbReference>
<reference evidence="2 3" key="1">
    <citation type="submission" date="2016-08" db="EMBL/GenBank/DDBJ databases">
        <title>Genome of Bacillus solimangrovi GH2-4.</title>
        <authorList>
            <person name="Lim S."/>
            <person name="Kim B.-C."/>
        </authorList>
    </citation>
    <scope>NUCLEOTIDE SEQUENCE [LARGE SCALE GENOMIC DNA]</scope>
    <source>
        <strain evidence="2 3">GH2-4</strain>
    </source>
</reference>
<dbReference type="GO" id="GO:0007165">
    <property type="term" value="P:signal transduction"/>
    <property type="evidence" value="ECO:0007669"/>
    <property type="project" value="InterPro"/>
</dbReference>
<comment type="caution">
    <text evidence="2">The sequence shown here is derived from an EMBL/GenBank/DDBJ whole genome shotgun (WGS) entry which is preliminary data.</text>
</comment>
<feature type="domain" description="TIR" evidence="1">
    <location>
        <begin position="1"/>
        <end position="131"/>
    </location>
</feature>
<sequence>MGNIFISYSSADTKQMLELVNRLESYELKCWYAKRNIGPGENYAVEIIEQIASCKVFIILISRKAFESRHVATEISLAYRRDMLIIPLLIEDLAHDNSEWPKDFRYFLETAQMFNGVHLTEEDWQQIVDKICEQLELEDNVTITSSKIPEFKLESHKVNGADFLFSPMEKTKLDFIESVYEPNPNYLELQETLQNHRVLVLYNQEQTGKSTAGIHILQKIKVNKIFKLHLINLVEILQIHFKENSGYLLEYCEAGFIDQLSHQNLIEPLQNKLEEVGSFIIFTTIQQPSYDKEYIYELSKPINTKRIIEKHIHHLYPQHPNHNKALEKLQKLNISEIEELFNPGDSHLLAKVLIEESLSENMEEIKDSLSKNIENQTKILIEENMSMDYFSQLFTLVALRDVPYKLFEEVSFGLKKYIQSEIGVMESKTDYIYLSREQRLKKLKAETYMSSKGTLIGSFPERYIRFSKLSYSEKILEYLWNHYPQYHNSIIQWLNEAVVNSKKTEKKQLISVIVHLARQDFIFIQDKVLQPWVLNNDYRYRLTAIQVLNSLSEDQTTMKWISNLLNSWTKITNHSQYQWVTSVAYGGIIGAYTYPIALKNLKMIFINNRKEIRGRTIRSFSNLLSYGVVDSNYRTYFIVFLEKWYKEIQEEIGPRIVFYNLLFSIFTKQDDEIIEYFIRNKDLRKRLFEPVLAWSLNNSRTVNGAQMLLDSWLIVASKNKKCHKSYRNLIRSIITECNEYEIEKFIKRNQHSGFNEPILPLIRLISKEEGDMSWA</sequence>
<protein>
    <recommendedName>
        <fullName evidence="1">TIR domain-containing protein</fullName>
    </recommendedName>
</protein>
<evidence type="ECO:0000313" key="2">
    <source>
        <dbReference type="EMBL" id="OEH91345.1"/>
    </source>
</evidence>
<evidence type="ECO:0000259" key="1">
    <source>
        <dbReference type="PROSITE" id="PS50104"/>
    </source>
</evidence>
<dbReference type="SUPFAM" id="SSF52200">
    <property type="entry name" value="Toll/Interleukin receptor TIR domain"/>
    <property type="match status" value="1"/>
</dbReference>
<proteinExistence type="predicted"/>
<name>A0A1E5LB84_9BACI</name>
<keyword evidence="3" id="KW-1185">Reference proteome</keyword>
<dbReference type="InterPro" id="IPR035897">
    <property type="entry name" value="Toll_tir_struct_dom_sf"/>
</dbReference>
<dbReference type="RefSeq" id="WP_069718605.1">
    <property type="nucleotide sequence ID" value="NZ_MJEH01000062.1"/>
</dbReference>
<accession>A0A1E5LB84</accession>
<dbReference type="PROSITE" id="PS50104">
    <property type="entry name" value="TIR"/>
    <property type="match status" value="1"/>
</dbReference>
<dbReference type="Proteomes" id="UP000095209">
    <property type="component" value="Unassembled WGS sequence"/>
</dbReference>
<dbReference type="STRING" id="1305675.BFG57_05625"/>
<evidence type="ECO:0000313" key="3">
    <source>
        <dbReference type="Proteomes" id="UP000095209"/>
    </source>
</evidence>
<dbReference type="Gene3D" id="3.40.50.10140">
    <property type="entry name" value="Toll/interleukin-1 receptor homology (TIR) domain"/>
    <property type="match status" value="1"/>
</dbReference>
<dbReference type="AlphaFoldDB" id="A0A1E5LB84"/>
<dbReference type="Pfam" id="PF13676">
    <property type="entry name" value="TIR_2"/>
    <property type="match status" value="1"/>
</dbReference>
<dbReference type="EMBL" id="MJEH01000062">
    <property type="protein sequence ID" value="OEH91345.1"/>
    <property type="molecule type" value="Genomic_DNA"/>
</dbReference>
<organism evidence="2 3">
    <name type="scientific">Bacillus solimangrovi</name>
    <dbReference type="NCBI Taxonomy" id="1305675"/>
    <lineage>
        <taxon>Bacteria</taxon>
        <taxon>Bacillati</taxon>
        <taxon>Bacillota</taxon>
        <taxon>Bacilli</taxon>
        <taxon>Bacillales</taxon>
        <taxon>Bacillaceae</taxon>
        <taxon>Bacillus</taxon>
    </lineage>
</organism>